<dbReference type="Pfam" id="PF10074">
    <property type="entry name" value="RovC_DNA-bd"/>
    <property type="match status" value="1"/>
</dbReference>
<protein>
    <submittedName>
        <fullName evidence="2">Uncharacterized protein DUF2285</fullName>
    </submittedName>
</protein>
<evidence type="ECO:0000313" key="2">
    <source>
        <dbReference type="EMBL" id="TCP39604.1"/>
    </source>
</evidence>
<name>A0A4R2PWG1_9RHOB</name>
<dbReference type="RefSeq" id="WP_132464529.1">
    <property type="nucleotide sequence ID" value="NZ_SLXP01000011.1"/>
</dbReference>
<gene>
    <name evidence="2" type="ORF">EV662_11184</name>
</gene>
<feature type="domain" description="T6SS Transcription factor RovC-like DNA binding" evidence="1">
    <location>
        <begin position="7"/>
        <end position="79"/>
    </location>
</feature>
<reference evidence="2 3" key="1">
    <citation type="submission" date="2019-03" db="EMBL/GenBank/DDBJ databases">
        <title>Genomic Encyclopedia of Type Strains, Phase IV (KMG-IV): sequencing the most valuable type-strain genomes for metagenomic binning, comparative biology and taxonomic classification.</title>
        <authorList>
            <person name="Goeker M."/>
        </authorList>
    </citation>
    <scope>NUCLEOTIDE SEQUENCE [LARGE SCALE GENOMIC DNA]</scope>
    <source>
        <strain evidence="2 3">DSM 18063</strain>
    </source>
</reference>
<dbReference type="AlphaFoldDB" id="A0A4R2PWG1"/>
<organism evidence="2 3">
    <name type="scientific">Rhodovulum marinum</name>
    <dbReference type="NCBI Taxonomy" id="320662"/>
    <lineage>
        <taxon>Bacteria</taxon>
        <taxon>Pseudomonadati</taxon>
        <taxon>Pseudomonadota</taxon>
        <taxon>Alphaproteobacteria</taxon>
        <taxon>Rhodobacterales</taxon>
        <taxon>Paracoccaceae</taxon>
        <taxon>Rhodovulum</taxon>
    </lineage>
</organism>
<dbReference type="EMBL" id="SLXP01000011">
    <property type="protein sequence ID" value="TCP39604.1"/>
    <property type="molecule type" value="Genomic_DNA"/>
</dbReference>
<keyword evidence="3" id="KW-1185">Reference proteome</keyword>
<dbReference type="Proteomes" id="UP000294835">
    <property type="component" value="Unassembled WGS sequence"/>
</dbReference>
<evidence type="ECO:0000313" key="3">
    <source>
        <dbReference type="Proteomes" id="UP000294835"/>
    </source>
</evidence>
<comment type="caution">
    <text evidence="2">The sequence shown here is derived from an EMBL/GenBank/DDBJ whole genome shotgun (WGS) entry which is preliminary data.</text>
</comment>
<dbReference type="OrthoDB" id="9811330at2"/>
<sequence length="87" mass="9294">MSSLATHPPVSEEPTAYDIAHLKLYMRLVDAAAAGAPWQDAARIVLGADVNADPGAAEAQHRAHLARARWMVETGYLRLSGAARDDS</sequence>
<proteinExistence type="predicted"/>
<dbReference type="InterPro" id="IPR018754">
    <property type="entry name" value="RovC-like_DNA-bd"/>
</dbReference>
<accession>A0A4R2PWG1</accession>
<evidence type="ECO:0000259" key="1">
    <source>
        <dbReference type="Pfam" id="PF10074"/>
    </source>
</evidence>